<dbReference type="InterPro" id="IPR000182">
    <property type="entry name" value="GNAT_dom"/>
</dbReference>
<keyword evidence="2" id="KW-0012">Acyltransferase</keyword>
<evidence type="ECO:0000313" key="4">
    <source>
        <dbReference type="EMBL" id="PSL40322.1"/>
    </source>
</evidence>
<name>A0A2P8H281_9BACL</name>
<dbReference type="GO" id="GO:0005737">
    <property type="term" value="C:cytoplasm"/>
    <property type="evidence" value="ECO:0007669"/>
    <property type="project" value="TreeGrafter"/>
</dbReference>
<dbReference type="InterPro" id="IPR045039">
    <property type="entry name" value="NSI-like"/>
</dbReference>
<dbReference type="CDD" id="cd04301">
    <property type="entry name" value="NAT_SF"/>
    <property type="match status" value="1"/>
</dbReference>
<dbReference type="OrthoDB" id="9775804at2"/>
<dbReference type="PANTHER" id="PTHR43626">
    <property type="entry name" value="ACYL-COA N-ACYLTRANSFERASE"/>
    <property type="match status" value="1"/>
</dbReference>
<proteinExistence type="predicted"/>
<comment type="caution">
    <text evidence="4">The sequence shown here is derived from an EMBL/GenBank/DDBJ whole genome shotgun (WGS) entry which is preliminary data.</text>
</comment>
<dbReference type="GO" id="GO:0008080">
    <property type="term" value="F:N-acetyltransferase activity"/>
    <property type="evidence" value="ECO:0007669"/>
    <property type="project" value="InterPro"/>
</dbReference>
<sequence>MGIRYEHSIPEKEAFFALFETTGWNAKYNFTPDNLAKAVRNSYFMVCAYSGAQLIGTGRIISDGIYQTLIADMIVHPDYQQQGIGSEILTMLIAKCQRDGMKQIQLASAKGKIGFYKKYGFEARPADAPGMQKYL</sequence>
<dbReference type="PANTHER" id="PTHR43626:SF4">
    <property type="entry name" value="GCN5-RELATED N-ACETYLTRANSFERASE 2, CHLOROPLASTIC"/>
    <property type="match status" value="1"/>
</dbReference>
<dbReference type="RefSeq" id="WP_106533109.1">
    <property type="nucleotide sequence ID" value="NZ_PYAT01000005.1"/>
</dbReference>
<dbReference type="EMBL" id="PYAT01000005">
    <property type="protein sequence ID" value="PSL40322.1"/>
    <property type="molecule type" value="Genomic_DNA"/>
</dbReference>
<evidence type="ECO:0000256" key="1">
    <source>
        <dbReference type="ARBA" id="ARBA00022679"/>
    </source>
</evidence>
<evidence type="ECO:0000259" key="3">
    <source>
        <dbReference type="PROSITE" id="PS51186"/>
    </source>
</evidence>
<dbReference type="InterPro" id="IPR016181">
    <property type="entry name" value="Acyl_CoA_acyltransferase"/>
</dbReference>
<evidence type="ECO:0000256" key="2">
    <source>
        <dbReference type="ARBA" id="ARBA00023315"/>
    </source>
</evidence>
<reference evidence="4 5" key="1">
    <citation type="submission" date="2018-03" db="EMBL/GenBank/DDBJ databases">
        <title>Genomic Encyclopedia of Type Strains, Phase III (KMG-III): the genomes of soil and plant-associated and newly described type strains.</title>
        <authorList>
            <person name="Whitman W."/>
        </authorList>
    </citation>
    <scope>NUCLEOTIDE SEQUENCE [LARGE SCALE GENOMIC DNA]</scope>
    <source>
        <strain evidence="4 5">CGMCC 1.12259</strain>
    </source>
</reference>
<dbReference type="SUPFAM" id="SSF55729">
    <property type="entry name" value="Acyl-CoA N-acyltransferases (Nat)"/>
    <property type="match status" value="1"/>
</dbReference>
<keyword evidence="1 4" id="KW-0808">Transferase</keyword>
<feature type="domain" description="N-acetyltransferase" evidence="3">
    <location>
        <begin position="1"/>
        <end position="135"/>
    </location>
</feature>
<protein>
    <submittedName>
        <fullName evidence="4">Acetyltransferase (GNAT) family protein</fullName>
    </submittedName>
</protein>
<keyword evidence="5" id="KW-1185">Reference proteome</keyword>
<accession>A0A2P8H281</accession>
<dbReference type="Proteomes" id="UP000242682">
    <property type="component" value="Unassembled WGS sequence"/>
</dbReference>
<organism evidence="4 5">
    <name type="scientific">Planomicrobium soli</name>
    <dbReference type="NCBI Taxonomy" id="1176648"/>
    <lineage>
        <taxon>Bacteria</taxon>
        <taxon>Bacillati</taxon>
        <taxon>Bacillota</taxon>
        <taxon>Bacilli</taxon>
        <taxon>Bacillales</taxon>
        <taxon>Caryophanaceae</taxon>
        <taxon>Planomicrobium</taxon>
    </lineage>
</organism>
<dbReference type="Pfam" id="PF13673">
    <property type="entry name" value="Acetyltransf_10"/>
    <property type="match status" value="1"/>
</dbReference>
<dbReference type="PROSITE" id="PS51186">
    <property type="entry name" value="GNAT"/>
    <property type="match status" value="1"/>
</dbReference>
<gene>
    <name evidence="4" type="ORF">B0H99_10599</name>
</gene>
<dbReference type="Gene3D" id="3.40.630.30">
    <property type="match status" value="1"/>
</dbReference>
<evidence type="ECO:0000313" key="5">
    <source>
        <dbReference type="Proteomes" id="UP000242682"/>
    </source>
</evidence>
<dbReference type="AlphaFoldDB" id="A0A2P8H281"/>